<dbReference type="AlphaFoldDB" id="A0AAV9CS23"/>
<gene>
    <name evidence="1" type="ORF">QJS10_CPB17g01536</name>
</gene>
<name>A0AAV9CS23_ACOCL</name>
<keyword evidence="2" id="KW-1185">Reference proteome</keyword>
<accession>A0AAV9CS23</accession>
<organism evidence="1 2">
    <name type="scientific">Acorus calamus</name>
    <name type="common">Sweet flag</name>
    <dbReference type="NCBI Taxonomy" id="4465"/>
    <lineage>
        <taxon>Eukaryota</taxon>
        <taxon>Viridiplantae</taxon>
        <taxon>Streptophyta</taxon>
        <taxon>Embryophyta</taxon>
        <taxon>Tracheophyta</taxon>
        <taxon>Spermatophyta</taxon>
        <taxon>Magnoliopsida</taxon>
        <taxon>Liliopsida</taxon>
        <taxon>Acoraceae</taxon>
        <taxon>Acorus</taxon>
    </lineage>
</organism>
<proteinExistence type="predicted"/>
<reference evidence="1" key="1">
    <citation type="journal article" date="2023" name="Nat. Commun.">
        <title>Diploid and tetraploid genomes of Acorus and the evolution of monocots.</title>
        <authorList>
            <person name="Ma L."/>
            <person name="Liu K.W."/>
            <person name="Li Z."/>
            <person name="Hsiao Y.Y."/>
            <person name="Qi Y."/>
            <person name="Fu T."/>
            <person name="Tang G.D."/>
            <person name="Zhang D."/>
            <person name="Sun W.H."/>
            <person name="Liu D.K."/>
            <person name="Li Y."/>
            <person name="Chen G.Z."/>
            <person name="Liu X.D."/>
            <person name="Liao X.Y."/>
            <person name="Jiang Y.T."/>
            <person name="Yu X."/>
            <person name="Hao Y."/>
            <person name="Huang J."/>
            <person name="Zhao X.W."/>
            <person name="Ke S."/>
            <person name="Chen Y.Y."/>
            <person name="Wu W.L."/>
            <person name="Hsu J.L."/>
            <person name="Lin Y.F."/>
            <person name="Huang M.D."/>
            <person name="Li C.Y."/>
            <person name="Huang L."/>
            <person name="Wang Z.W."/>
            <person name="Zhao X."/>
            <person name="Zhong W.Y."/>
            <person name="Peng D.H."/>
            <person name="Ahmad S."/>
            <person name="Lan S."/>
            <person name="Zhang J.S."/>
            <person name="Tsai W.C."/>
            <person name="Van de Peer Y."/>
            <person name="Liu Z.J."/>
        </authorList>
    </citation>
    <scope>NUCLEOTIDE SEQUENCE</scope>
    <source>
        <strain evidence="1">CP</strain>
    </source>
</reference>
<dbReference type="EMBL" id="JAUJYO010000017">
    <property type="protein sequence ID" value="KAK1291958.1"/>
    <property type="molecule type" value="Genomic_DNA"/>
</dbReference>
<evidence type="ECO:0008006" key="3">
    <source>
        <dbReference type="Google" id="ProtNLM"/>
    </source>
</evidence>
<reference evidence="1" key="2">
    <citation type="submission" date="2023-06" db="EMBL/GenBank/DDBJ databases">
        <authorList>
            <person name="Ma L."/>
            <person name="Liu K.-W."/>
            <person name="Li Z."/>
            <person name="Hsiao Y.-Y."/>
            <person name="Qi Y."/>
            <person name="Fu T."/>
            <person name="Tang G."/>
            <person name="Zhang D."/>
            <person name="Sun W.-H."/>
            <person name="Liu D.-K."/>
            <person name="Li Y."/>
            <person name="Chen G.-Z."/>
            <person name="Liu X.-D."/>
            <person name="Liao X.-Y."/>
            <person name="Jiang Y.-T."/>
            <person name="Yu X."/>
            <person name="Hao Y."/>
            <person name="Huang J."/>
            <person name="Zhao X.-W."/>
            <person name="Ke S."/>
            <person name="Chen Y.-Y."/>
            <person name="Wu W.-L."/>
            <person name="Hsu J.-L."/>
            <person name="Lin Y.-F."/>
            <person name="Huang M.-D."/>
            <person name="Li C.-Y."/>
            <person name="Huang L."/>
            <person name="Wang Z.-W."/>
            <person name="Zhao X."/>
            <person name="Zhong W.-Y."/>
            <person name="Peng D.-H."/>
            <person name="Ahmad S."/>
            <person name="Lan S."/>
            <person name="Zhang J.-S."/>
            <person name="Tsai W.-C."/>
            <person name="Van De Peer Y."/>
            <person name="Liu Z.-J."/>
        </authorList>
    </citation>
    <scope>NUCLEOTIDE SEQUENCE</scope>
    <source>
        <strain evidence="1">CP</strain>
        <tissue evidence="1">Leaves</tissue>
    </source>
</reference>
<dbReference type="Proteomes" id="UP001180020">
    <property type="component" value="Unassembled WGS sequence"/>
</dbReference>
<comment type="caution">
    <text evidence="1">The sequence shown here is derived from an EMBL/GenBank/DDBJ whole genome shotgun (WGS) entry which is preliminary data.</text>
</comment>
<protein>
    <recommendedName>
        <fullName evidence="3">Pentatricopeptide repeat-containing protein</fullName>
    </recommendedName>
</protein>
<evidence type="ECO:0000313" key="1">
    <source>
        <dbReference type="EMBL" id="KAK1291958.1"/>
    </source>
</evidence>
<evidence type="ECO:0000313" key="2">
    <source>
        <dbReference type="Proteomes" id="UP001180020"/>
    </source>
</evidence>
<sequence>MYNNLIGSLCKGGDLERVVEVKCAMEWSGALMRPNACTWEDYRPTEKMVFDMEYQECKPDTVNYGVLMATTAEQGSQGEDIA</sequence>